<evidence type="ECO:0008006" key="3">
    <source>
        <dbReference type="Google" id="ProtNLM"/>
    </source>
</evidence>
<dbReference type="Proteomes" id="UP000241362">
    <property type="component" value="Unassembled WGS sequence"/>
</dbReference>
<organism evidence="1 2">
    <name type="scientific">Fuscovulum blasticum DSM 2131</name>
    <dbReference type="NCBI Taxonomy" id="1188250"/>
    <lineage>
        <taxon>Bacteria</taxon>
        <taxon>Pseudomonadati</taxon>
        <taxon>Pseudomonadota</taxon>
        <taxon>Alphaproteobacteria</taxon>
        <taxon>Rhodobacterales</taxon>
        <taxon>Paracoccaceae</taxon>
        <taxon>Pseudogemmobacter</taxon>
    </lineage>
</organism>
<protein>
    <recommendedName>
        <fullName evidence="3">Phosphoadenosine phosphosulfate reductase</fullName>
    </recommendedName>
</protein>
<dbReference type="RefSeq" id="WP_107674542.1">
    <property type="nucleotide sequence ID" value="NZ_PZKE01000023.1"/>
</dbReference>
<accession>A0A2T4J4T7</accession>
<comment type="caution">
    <text evidence="1">The sequence shown here is derived from an EMBL/GenBank/DDBJ whole genome shotgun (WGS) entry which is preliminary data.</text>
</comment>
<dbReference type="EMBL" id="PZKE01000023">
    <property type="protein sequence ID" value="PTE12919.1"/>
    <property type="molecule type" value="Genomic_DNA"/>
</dbReference>
<evidence type="ECO:0000313" key="2">
    <source>
        <dbReference type="Proteomes" id="UP000241362"/>
    </source>
</evidence>
<sequence>MPDTAHPTDHSEAGWLAAMEAVAEEDGYVERLGVRHWAFFAEAGPQLLVTFERAEAVRARADRMPAGHALAKARGWSVLTILAEGETFWRDPAVWGYFDRQVDDAFFDDFDQVLFLGAGPGGYAAAAYLVAAPGARAVLVAPRATLDPAIAGWDRRHRAARRFDFTRRYGYAPDMTAGADHVWLVHDPLHAPDAAHAALFRRPWVTVLNARHTGEAVAARLTSSGVLAQTVEAAMAGKLTAPGFARLWRARRGLPAYLADLLAETTVRKRPGLEQRLRRWLARR</sequence>
<name>A0A2T4J4T7_FUSBL</name>
<proteinExistence type="predicted"/>
<evidence type="ECO:0000313" key="1">
    <source>
        <dbReference type="EMBL" id="PTE12919.1"/>
    </source>
</evidence>
<dbReference type="AlphaFoldDB" id="A0A2T4J4T7"/>
<reference evidence="1 2" key="1">
    <citation type="submission" date="2018-03" db="EMBL/GenBank/DDBJ databases">
        <title>Rhodobacter blasticus.</title>
        <authorList>
            <person name="Meyer T.E."/>
            <person name="Miller S."/>
            <person name="Lodha T."/>
            <person name="Gandham S."/>
            <person name="Chintalapati S."/>
            <person name="Chintalapati V.R."/>
        </authorList>
    </citation>
    <scope>NUCLEOTIDE SEQUENCE [LARGE SCALE GENOMIC DNA]</scope>
    <source>
        <strain evidence="1 2">DSM 2131</strain>
    </source>
</reference>
<keyword evidence="2" id="KW-1185">Reference proteome</keyword>
<gene>
    <name evidence="1" type="ORF">C5F44_15945</name>
</gene>